<evidence type="ECO:0000313" key="2">
    <source>
        <dbReference type="EMBL" id="SCF16136.1"/>
    </source>
</evidence>
<accession>A0A1C4Y685</accession>
<proteinExistence type="predicted"/>
<dbReference type="SUPFAM" id="SSF51735">
    <property type="entry name" value="NAD(P)-binding Rossmann-fold domains"/>
    <property type="match status" value="1"/>
</dbReference>
<evidence type="ECO:0000259" key="1">
    <source>
        <dbReference type="Pfam" id="PF13460"/>
    </source>
</evidence>
<sequence length="285" mass="29730">MPTYAVTGATGRLGRLVIQQLLDTGVPAAEIAAIVRTPEKAADLAARGVEIRRATYDDPSMLPGAVAGVRHLLLISGDTPGQRVRQHSAVIDAAKLAGVQRLIYTSILRADTTTNPLAPEHKATEEVLAASGLHHTVLRNSWYTENYTDQLPQYLQTGTILGATGGNKVSAATRADYAAAAAAALTREEDGNAVYELGGTAFTFDELAAAVTEVTGTTVVHQDLSAAELASALKNVGLDAGTAGFVAALDHSIALGELVTDSDDLTRLIGRPSTPLRDAIRATRA</sequence>
<dbReference type="PANTHER" id="PTHR47129:SF1">
    <property type="entry name" value="NMRA-LIKE DOMAIN-CONTAINING PROTEIN"/>
    <property type="match status" value="1"/>
</dbReference>
<dbReference type="AlphaFoldDB" id="A0A1C4Y685"/>
<evidence type="ECO:0000313" key="3">
    <source>
        <dbReference type="Proteomes" id="UP000198243"/>
    </source>
</evidence>
<dbReference type="OrthoDB" id="5510591at2"/>
<reference evidence="3" key="1">
    <citation type="submission" date="2016-06" db="EMBL/GenBank/DDBJ databases">
        <authorList>
            <person name="Varghese N."/>
            <person name="Submissions Spin"/>
        </authorList>
    </citation>
    <scope>NUCLEOTIDE SEQUENCE [LARGE SCALE GENOMIC DNA]</scope>
    <source>
        <strain evidence="3">DSM 44875</strain>
    </source>
</reference>
<keyword evidence="3" id="KW-1185">Reference proteome</keyword>
<name>A0A1C4Y685_9ACTN</name>
<dbReference type="InterPro" id="IPR036291">
    <property type="entry name" value="NAD(P)-bd_dom_sf"/>
</dbReference>
<dbReference type="InterPro" id="IPR052718">
    <property type="entry name" value="NmrA-type_oxidoreductase"/>
</dbReference>
<dbReference type="RefSeq" id="WP_089021382.1">
    <property type="nucleotide sequence ID" value="NZ_LT607412.1"/>
</dbReference>
<gene>
    <name evidence="2" type="ORF">GA0070607_6296</name>
</gene>
<dbReference type="Pfam" id="PF13460">
    <property type="entry name" value="NAD_binding_10"/>
    <property type="match status" value="1"/>
</dbReference>
<dbReference type="InterPro" id="IPR016040">
    <property type="entry name" value="NAD(P)-bd_dom"/>
</dbReference>
<organism evidence="2 3">
    <name type="scientific">Micromonospora coriariae</name>
    <dbReference type="NCBI Taxonomy" id="285665"/>
    <lineage>
        <taxon>Bacteria</taxon>
        <taxon>Bacillati</taxon>
        <taxon>Actinomycetota</taxon>
        <taxon>Actinomycetes</taxon>
        <taxon>Micromonosporales</taxon>
        <taxon>Micromonosporaceae</taxon>
        <taxon>Micromonospora</taxon>
    </lineage>
</organism>
<feature type="domain" description="NAD(P)-binding" evidence="1">
    <location>
        <begin position="8"/>
        <end position="186"/>
    </location>
</feature>
<dbReference type="Gene3D" id="3.40.50.720">
    <property type="entry name" value="NAD(P)-binding Rossmann-like Domain"/>
    <property type="match status" value="1"/>
</dbReference>
<dbReference type="PANTHER" id="PTHR47129">
    <property type="entry name" value="QUINONE OXIDOREDUCTASE 2"/>
    <property type="match status" value="1"/>
</dbReference>
<dbReference type="Proteomes" id="UP000198243">
    <property type="component" value="Chromosome I"/>
</dbReference>
<dbReference type="Gene3D" id="3.90.25.10">
    <property type="entry name" value="UDP-galactose 4-epimerase, domain 1"/>
    <property type="match status" value="1"/>
</dbReference>
<protein>
    <submittedName>
        <fullName evidence="2">NAD(P)H dehydrogenase (Quinone)</fullName>
    </submittedName>
</protein>
<dbReference type="EMBL" id="LT607412">
    <property type="protein sequence ID" value="SCF16136.1"/>
    <property type="molecule type" value="Genomic_DNA"/>
</dbReference>